<sequence>MTAQQYQLVMLVTVDRYVLVGSRHDSDQGGGASAIMNQLIAALTEQTKRGWVPDRTTVFCSWGGSALGNIGSYEWGKDNSVVLQSSAVAYVSLNYPVRGTETLRATASPTLLQLTSDIQRRQLLSCIRGGNCPGPNVSSLQLPGDVNFFANQLAVPTMEFAFEQTKGEEELPSYKDDGLEPETLRFTVSASTPKLLVNM</sequence>
<protein>
    <recommendedName>
        <fullName evidence="3">Peptidase M28 domain-containing protein</fullName>
    </recommendedName>
</protein>
<dbReference type="PANTHER" id="PTHR10404:SF32">
    <property type="entry name" value="INACTIVE N-ACETYLATED-ALPHA-LINKED ACIDIC DIPEPTIDASE-LIKE PROTEIN 2"/>
    <property type="match status" value="1"/>
</dbReference>
<proteinExistence type="predicted"/>
<dbReference type="SUPFAM" id="SSF53187">
    <property type="entry name" value="Zn-dependent exopeptidases"/>
    <property type="match status" value="1"/>
</dbReference>
<dbReference type="PANTHER" id="PTHR10404">
    <property type="entry name" value="N-ACETYLATED-ALPHA-LINKED ACIDIC DIPEPTIDASE"/>
    <property type="match status" value="1"/>
</dbReference>
<dbReference type="EMBL" id="VHII01000009">
    <property type="protein sequence ID" value="KAF1386009.1"/>
    <property type="molecule type" value="Genomic_DNA"/>
</dbReference>
<dbReference type="Gene3D" id="3.40.630.10">
    <property type="entry name" value="Zn peptidases"/>
    <property type="match status" value="1"/>
</dbReference>
<dbReference type="InterPro" id="IPR039373">
    <property type="entry name" value="Peptidase_M28B"/>
</dbReference>
<dbReference type="AlphaFoldDB" id="A0A6A5F4U5"/>
<reference evidence="1 2" key="1">
    <citation type="submission" date="2019-06" db="EMBL/GenBank/DDBJ databases">
        <title>A chromosome-scale genome assembly of the European perch, Perca fluviatilis.</title>
        <authorList>
            <person name="Roques C."/>
            <person name="Zahm M."/>
            <person name="Cabau C."/>
            <person name="Klopp C."/>
            <person name="Bouchez O."/>
            <person name="Donnadieu C."/>
            <person name="Kuhl H."/>
            <person name="Gislard M."/>
            <person name="Guendouz S."/>
            <person name="Journot L."/>
            <person name="Haffray P."/>
            <person name="Bestin A."/>
            <person name="Morvezen R."/>
            <person name="Feron R."/>
            <person name="Wen M."/>
            <person name="Jouanno E."/>
            <person name="Herpin A."/>
            <person name="Schartl M."/>
            <person name="Postlethwait J."/>
            <person name="Schaerlinger B."/>
            <person name="Chardard D."/>
            <person name="Lecocq T."/>
            <person name="Poncet C."/>
            <person name="Jaffrelo L."/>
            <person name="Lampietro C."/>
            <person name="Guiguen Y."/>
        </authorList>
    </citation>
    <scope>NUCLEOTIDE SEQUENCE [LARGE SCALE GENOMIC DNA]</scope>
    <source>
        <tissue evidence="1">Blood</tissue>
    </source>
</reference>
<evidence type="ECO:0008006" key="3">
    <source>
        <dbReference type="Google" id="ProtNLM"/>
    </source>
</evidence>
<evidence type="ECO:0000313" key="1">
    <source>
        <dbReference type="EMBL" id="KAF1386009.1"/>
    </source>
</evidence>
<name>A0A6A5F4U5_PERFL</name>
<comment type="caution">
    <text evidence="1">The sequence shown here is derived from an EMBL/GenBank/DDBJ whole genome shotgun (WGS) entry which is preliminary data.</text>
</comment>
<gene>
    <name evidence="1" type="ORF">PFLUV_G00113700</name>
</gene>
<accession>A0A6A5F4U5</accession>
<organism evidence="1 2">
    <name type="scientific">Perca fluviatilis</name>
    <name type="common">European perch</name>
    <dbReference type="NCBI Taxonomy" id="8168"/>
    <lineage>
        <taxon>Eukaryota</taxon>
        <taxon>Metazoa</taxon>
        <taxon>Chordata</taxon>
        <taxon>Craniata</taxon>
        <taxon>Vertebrata</taxon>
        <taxon>Euteleostomi</taxon>
        <taxon>Actinopterygii</taxon>
        <taxon>Neopterygii</taxon>
        <taxon>Teleostei</taxon>
        <taxon>Neoteleostei</taxon>
        <taxon>Acanthomorphata</taxon>
        <taxon>Eupercaria</taxon>
        <taxon>Perciformes</taxon>
        <taxon>Percoidei</taxon>
        <taxon>Percidae</taxon>
        <taxon>Percinae</taxon>
        <taxon>Perca</taxon>
    </lineage>
</organism>
<keyword evidence="2" id="KW-1185">Reference proteome</keyword>
<dbReference type="Proteomes" id="UP000465112">
    <property type="component" value="Chromosome 9"/>
</dbReference>
<evidence type="ECO:0000313" key="2">
    <source>
        <dbReference type="Proteomes" id="UP000465112"/>
    </source>
</evidence>